<evidence type="ECO:0000313" key="5">
    <source>
        <dbReference type="EMBL" id="KAL2918171.1"/>
    </source>
</evidence>
<accession>A0ABR4NF70</accession>
<dbReference type="EMBL" id="JADGIZ020000007">
    <property type="protein sequence ID" value="KAL2918171.1"/>
    <property type="molecule type" value="Genomic_DNA"/>
</dbReference>
<feature type="repeat" description="WD" evidence="3">
    <location>
        <begin position="145"/>
        <end position="186"/>
    </location>
</feature>
<reference evidence="5 6" key="1">
    <citation type="submission" date="2023-09" db="EMBL/GenBank/DDBJ databases">
        <title>Pangenome analysis of Batrachochytrium dendrobatidis and related Chytrids.</title>
        <authorList>
            <person name="Yacoub M.N."/>
            <person name="Stajich J.E."/>
            <person name="James T.Y."/>
        </authorList>
    </citation>
    <scope>NUCLEOTIDE SEQUENCE [LARGE SCALE GENOMIC DNA]</scope>
    <source>
        <strain evidence="5 6">JEL0888</strain>
    </source>
</reference>
<sequence length="853" mass="97251">MPLYTGTEINLPNLRVPSAAAHMARFAKTDGYGIRAYDASLGGRNIRVANRKIVITLLKKSLAFDVAVSCFDVNLMAGIMATCAGRVIHVWNVETYILKNSVRRARICTIRSCCINIVGSMIVTSGDDKRIIIWSVEKWRALKSIDGHKGIVYQIEFSTDSEYIYSASDDGRVLKWDWKTGELASPALLRRTLLNSCMRHPFAVRSFDFNYETPELVVCGRGDGHVTVWNVQHSLRIDNIMPDPEWMHHTTEENLLAWSDKDKNHTGSILCVRLSPNGRYLATGSTDHTCKIWNVTSYRKHLDTVQRELQQTEAFLRKLNGYIDISDPSYDEQLKYQEFTSLRIGEVPLSSGYHADLRCTLRHDAPVLCVRFTCNSDITVTGSMDSTCRLWSSRRGELLFQINTPAPVTCIQVDLRDYIFLACHNRLLIFGIKALFKEDELPPYWQGPEIKNVIDRIKTQSDAGRRSKSPEPQEPMSLRSAIKDVSLAELRRLIAHGLVLPRFLDTLLSQYREIDAKQLDANLRRVLRLMITSKFHPRDILKALATKGNTSVLYSLISHASGFATPSGSPITGYMLKLGFAQTDEERDKTMIQLDYRDFQPPSQAGTADRHMMRRPHGDFDYDKWWQGWYKSQEGEEEEEEEDDEDELAIMRPQTQPRGKILHFIPSEQMKLLKDLHASRDVKPIFLRQLAIEKEEGHMFPNFDPQDDVVDSRPIVPKHAIKRQGVRFNETQVRRDDGPAPVPLSEYAGWKGSLSSSRTLFKPERYFQTRGLNVMFGRPSEYDYRMILPGPNGLDAHGLVFSEPILIRESQGQDDRVQLVVGAPESVADGTVEEREPEETVKVQFNQEPAEQQ</sequence>
<comment type="caution">
    <text evidence="5">The sequence shown here is derived from an EMBL/GenBank/DDBJ whole genome shotgun (WGS) entry which is preliminary data.</text>
</comment>
<evidence type="ECO:0000256" key="1">
    <source>
        <dbReference type="ARBA" id="ARBA00022574"/>
    </source>
</evidence>
<keyword evidence="6" id="KW-1185">Reference proteome</keyword>
<evidence type="ECO:0000313" key="6">
    <source>
        <dbReference type="Proteomes" id="UP001527925"/>
    </source>
</evidence>
<dbReference type="Proteomes" id="UP001527925">
    <property type="component" value="Unassembled WGS sequence"/>
</dbReference>
<feature type="region of interest" description="Disordered" evidence="4">
    <location>
        <begin position="829"/>
        <end position="853"/>
    </location>
</feature>
<dbReference type="PANTHER" id="PTHR44019">
    <property type="entry name" value="WD REPEAT-CONTAINING PROTEIN 55"/>
    <property type="match status" value="1"/>
</dbReference>
<gene>
    <name evidence="5" type="ORF">HK105_202098</name>
</gene>
<dbReference type="InterPro" id="IPR001680">
    <property type="entry name" value="WD40_rpt"/>
</dbReference>
<protein>
    <submittedName>
        <fullName evidence="5">Uncharacterized protein</fullName>
    </submittedName>
</protein>
<feature type="repeat" description="WD" evidence="3">
    <location>
        <begin position="262"/>
        <end position="297"/>
    </location>
</feature>
<dbReference type="Pfam" id="PF00400">
    <property type="entry name" value="WD40"/>
    <property type="match status" value="4"/>
</dbReference>
<dbReference type="PROSITE" id="PS50294">
    <property type="entry name" value="WD_REPEATS_REGION"/>
    <property type="match status" value="2"/>
</dbReference>
<feature type="compositionally biased region" description="Polar residues" evidence="4">
    <location>
        <begin position="843"/>
        <end position="853"/>
    </location>
</feature>
<organism evidence="5 6">
    <name type="scientific">Polyrhizophydium stewartii</name>
    <dbReference type="NCBI Taxonomy" id="2732419"/>
    <lineage>
        <taxon>Eukaryota</taxon>
        <taxon>Fungi</taxon>
        <taxon>Fungi incertae sedis</taxon>
        <taxon>Chytridiomycota</taxon>
        <taxon>Chytridiomycota incertae sedis</taxon>
        <taxon>Chytridiomycetes</taxon>
        <taxon>Rhizophydiales</taxon>
        <taxon>Rhizophydiales incertae sedis</taxon>
        <taxon>Polyrhizophydium</taxon>
    </lineage>
</organism>
<evidence type="ECO:0000256" key="4">
    <source>
        <dbReference type="SAM" id="MobiDB-lite"/>
    </source>
</evidence>
<evidence type="ECO:0000256" key="2">
    <source>
        <dbReference type="ARBA" id="ARBA00022737"/>
    </source>
</evidence>
<dbReference type="Gene3D" id="2.130.10.10">
    <property type="entry name" value="YVTN repeat-like/Quinoprotein amine dehydrogenase"/>
    <property type="match status" value="2"/>
</dbReference>
<keyword evidence="1 3" id="KW-0853">WD repeat</keyword>
<keyword evidence="2" id="KW-0677">Repeat</keyword>
<dbReference type="SUPFAM" id="SSF50978">
    <property type="entry name" value="WD40 repeat-like"/>
    <property type="match status" value="1"/>
</dbReference>
<dbReference type="PROSITE" id="PS00678">
    <property type="entry name" value="WD_REPEATS_1"/>
    <property type="match status" value="1"/>
</dbReference>
<name>A0ABR4NF70_9FUNG</name>
<dbReference type="InterPro" id="IPR019775">
    <property type="entry name" value="WD40_repeat_CS"/>
</dbReference>
<dbReference type="InterPro" id="IPR036322">
    <property type="entry name" value="WD40_repeat_dom_sf"/>
</dbReference>
<dbReference type="InterPro" id="IPR015943">
    <property type="entry name" value="WD40/YVTN_repeat-like_dom_sf"/>
</dbReference>
<dbReference type="PANTHER" id="PTHR44019:SF8">
    <property type="entry name" value="POC1 CENTRIOLAR PROTEIN HOMOLOG"/>
    <property type="match status" value="1"/>
</dbReference>
<dbReference type="SMART" id="SM00320">
    <property type="entry name" value="WD40"/>
    <property type="match status" value="6"/>
</dbReference>
<evidence type="ECO:0000256" key="3">
    <source>
        <dbReference type="PROSITE-ProRule" id="PRU00221"/>
    </source>
</evidence>
<dbReference type="InterPro" id="IPR050505">
    <property type="entry name" value="WDR55/POC1"/>
</dbReference>
<feature type="compositionally biased region" description="Basic and acidic residues" evidence="4">
    <location>
        <begin position="832"/>
        <end position="841"/>
    </location>
</feature>
<dbReference type="PROSITE" id="PS50082">
    <property type="entry name" value="WD_REPEATS_2"/>
    <property type="match status" value="3"/>
</dbReference>
<feature type="repeat" description="WD" evidence="3">
    <location>
        <begin position="360"/>
        <end position="401"/>
    </location>
</feature>
<proteinExistence type="predicted"/>